<proteinExistence type="inferred from homology"/>
<dbReference type="InterPro" id="IPR058530">
    <property type="entry name" value="Baseplate_J-like_C"/>
</dbReference>
<organism evidence="4 5">
    <name type="scientific">Thermobacillus xylanilyticus</name>
    <dbReference type="NCBI Taxonomy" id="76633"/>
    <lineage>
        <taxon>Bacteria</taxon>
        <taxon>Bacillati</taxon>
        <taxon>Bacillota</taxon>
        <taxon>Bacilli</taxon>
        <taxon>Bacillales</taxon>
        <taxon>Paenibacillaceae</taxon>
        <taxon>Thermobacillus</taxon>
    </lineage>
</organism>
<comment type="caution">
    <text evidence="4">The sequence shown here is derived from an EMBL/GenBank/DDBJ whole genome shotgun (WGS) entry which is preliminary data.</text>
</comment>
<comment type="similarity">
    <text evidence="1">Belongs to the Mu gp47/PBSX XkdT family.</text>
</comment>
<reference evidence="4 5" key="1">
    <citation type="submission" date="2021-04" db="EMBL/GenBank/DDBJ databases">
        <authorList>
            <person name="Rakotoarivonina H."/>
        </authorList>
    </citation>
    <scope>NUCLEOTIDE SEQUENCE [LARGE SCALE GENOMIC DNA]</scope>
    <source>
        <strain evidence="4 5">XE</strain>
    </source>
</reference>
<feature type="domain" description="Baseplate J-like central" evidence="2">
    <location>
        <begin position="182"/>
        <end position="261"/>
    </location>
</feature>
<dbReference type="Pfam" id="PF26079">
    <property type="entry name" value="Baseplate_J_C"/>
    <property type="match status" value="1"/>
</dbReference>
<evidence type="ECO:0000256" key="1">
    <source>
        <dbReference type="ARBA" id="ARBA00038087"/>
    </source>
</evidence>
<keyword evidence="5" id="KW-1185">Reference proteome</keyword>
<evidence type="ECO:0000313" key="4">
    <source>
        <dbReference type="EMBL" id="CAG5091889.1"/>
    </source>
</evidence>
<gene>
    <name evidence="4" type="primary">txxe 3387</name>
    <name evidence="4" type="ORF">TXXE_16910</name>
</gene>
<feature type="domain" description="Baseplate J-like C-terminal" evidence="3">
    <location>
        <begin position="269"/>
        <end position="358"/>
    </location>
</feature>
<sequence>MYEAQTFEAILQRMLSRVTDNVDKRPGSVIYDALAPAAAELAQLYAELDINYNLSFADTASGDYLTRRAAEFGVQRKPAVKARRVGRFYGEGDAPIDVPLGSRFGISGLFYTVVSKLGAGIYALECETAGAAGNQPYGALLPVDYVAGLVRAELATVIVPGEEEEDDESLRQRYYAAVNEPPFGGNVADYKQKIGAIEGVGGVKVFPAWQGGGTVKCTIIASDYSAPAGALVAAVQEEIDPPGRSGQGSGLAPIGHRVTIAGVQPVTVHVATTVTLAGGVSVGQVQEPIEEAARAYLLGLRKAWAGESQLIVRIAQIEAAILTVPGVIDVTGTTLNGSAANVTLDAEEIPVLGTVVVNA</sequence>
<dbReference type="Pfam" id="PF26078">
    <property type="entry name" value="Baseplate_J_M"/>
    <property type="match status" value="1"/>
</dbReference>
<dbReference type="InterPro" id="IPR052399">
    <property type="entry name" value="Phage_Baseplate_Assmbl_Protein"/>
</dbReference>
<dbReference type="Proteomes" id="UP000681526">
    <property type="component" value="Unassembled WGS sequence"/>
</dbReference>
<dbReference type="EMBL" id="CAJRAY010000085">
    <property type="protein sequence ID" value="CAG5091889.1"/>
    <property type="molecule type" value="Genomic_DNA"/>
</dbReference>
<dbReference type="PANTHER" id="PTHR37829:SF3">
    <property type="entry name" value="PROTEIN JAYE-RELATED"/>
    <property type="match status" value="1"/>
</dbReference>
<protein>
    <submittedName>
        <fullName evidence="4">Uncharacterized protein / Phage tail protein</fullName>
    </submittedName>
</protein>
<evidence type="ECO:0000313" key="5">
    <source>
        <dbReference type="Proteomes" id="UP000681526"/>
    </source>
</evidence>
<dbReference type="InterPro" id="IPR058531">
    <property type="entry name" value="Baseplate_J_M"/>
</dbReference>
<accession>A0ABN7S875</accession>
<evidence type="ECO:0000259" key="2">
    <source>
        <dbReference type="Pfam" id="PF26078"/>
    </source>
</evidence>
<evidence type="ECO:0000259" key="3">
    <source>
        <dbReference type="Pfam" id="PF26079"/>
    </source>
</evidence>
<name>A0ABN7S875_THEXY</name>
<dbReference type="RefSeq" id="WP_213486038.1">
    <property type="nucleotide sequence ID" value="NZ_CAJRAY010000085.1"/>
</dbReference>
<dbReference type="PANTHER" id="PTHR37829">
    <property type="entry name" value="PHAGE-LIKE ELEMENT PBSX PROTEIN XKDT"/>
    <property type="match status" value="1"/>
</dbReference>